<dbReference type="AlphaFoldDB" id="A0AAE4L1W6"/>
<evidence type="ECO:0000313" key="1">
    <source>
        <dbReference type="EMBL" id="MDT2691505.1"/>
    </source>
</evidence>
<comment type="caution">
    <text evidence="1">The sequence shown here is derived from an EMBL/GenBank/DDBJ whole genome shotgun (WGS) entry which is preliminary data.</text>
</comment>
<reference evidence="1" key="1">
    <citation type="submission" date="2023-03" db="EMBL/GenBank/DDBJ databases">
        <authorList>
            <person name="Shen W."/>
            <person name="Cai J."/>
        </authorList>
    </citation>
    <scope>NUCLEOTIDE SEQUENCE</scope>
    <source>
        <strain evidence="1">K69-2</strain>
    </source>
</reference>
<evidence type="ECO:0000313" key="2">
    <source>
        <dbReference type="Proteomes" id="UP001183682"/>
    </source>
</evidence>
<proteinExistence type="predicted"/>
<dbReference type="Proteomes" id="UP001183682">
    <property type="component" value="Unassembled WGS sequence"/>
</dbReference>
<accession>A0AAE4L1W6</accession>
<organism evidence="1 2">
    <name type="scientific">Enterococcus gallinarum</name>
    <dbReference type="NCBI Taxonomy" id="1353"/>
    <lineage>
        <taxon>Bacteria</taxon>
        <taxon>Bacillati</taxon>
        <taxon>Bacillota</taxon>
        <taxon>Bacilli</taxon>
        <taxon>Lactobacillales</taxon>
        <taxon>Enterococcaceae</taxon>
        <taxon>Enterococcus</taxon>
    </lineage>
</organism>
<gene>
    <name evidence="1" type="ORF">P7E30_15110</name>
</gene>
<dbReference type="EMBL" id="JARPZN010000015">
    <property type="protein sequence ID" value="MDT2691505.1"/>
    <property type="molecule type" value="Genomic_DNA"/>
</dbReference>
<name>A0AAE4L1W6_ENTGA</name>
<protein>
    <submittedName>
        <fullName evidence="1">Type III secretion system protein PrgN</fullName>
    </submittedName>
</protein>
<sequence>MRIKTFVYPHPINVFVIKRLGMSVEEFCELHNYKQGTVSSWVTRNRTVRTIPCDFLYCLSLSAGLSMDRVYQDLLILEEDYLKSIDPKKKKDRI</sequence>
<dbReference type="RefSeq" id="WP_311810047.1">
    <property type="nucleotide sequence ID" value="NZ_JARPZN010000015.1"/>
</dbReference>